<evidence type="ECO:0000313" key="2">
    <source>
        <dbReference type="Proteomes" id="UP001454036"/>
    </source>
</evidence>
<gene>
    <name evidence="1" type="ORF">LIER_23978</name>
</gene>
<sequence>MSTYPNKISNSIIGYRRYEAKKVLASIPEMISKDEEKLPKRSTPEILGTNCMEMNKWKLWSSEDVC</sequence>
<comment type="caution">
    <text evidence="1">The sequence shown here is derived from an EMBL/GenBank/DDBJ whole genome shotgun (WGS) entry which is preliminary data.</text>
</comment>
<keyword evidence="2" id="KW-1185">Reference proteome</keyword>
<protein>
    <submittedName>
        <fullName evidence="1">Uncharacterized protein</fullName>
    </submittedName>
</protein>
<proteinExistence type="predicted"/>
<dbReference type="EMBL" id="BAABME010006870">
    <property type="protein sequence ID" value="GAA0169508.1"/>
    <property type="molecule type" value="Genomic_DNA"/>
</dbReference>
<name>A0AAV3R0N3_LITER</name>
<reference evidence="1 2" key="1">
    <citation type="submission" date="2024-01" db="EMBL/GenBank/DDBJ databases">
        <title>The complete chloroplast genome sequence of Lithospermum erythrorhizon: insights into the phylogenetic relationship among Boraginaceae species and the maternal lineages of purple gromwells.</title>
        <authorList>
            <person name="Okada T."/>
            <person name="Watanabe K."/>
        </authorList>
    </citation>
    <scope>NUCLEOTIDE SEQUENCE [LARGE SCALE GENOMIC DNA]</scope>
</reference>
<dbReference type="AlphaFoldDB" id="A0AAV3R0N3"/>
<organism evidence="1 2">
    <name type="scientific">Lithospermum erythrorhizon</name>
    <name type="common">Purple gromwell</name>
    <name type="synonym">Lithospermum officinale var. erythrorhizon</name>
    <dbReference type="NCBI Taxonomy" id="34254"/>
    <lineage>
        <taxon>Eukaryota</taxon>
        <taxon>Viridiplantae</taxon>
        <taxon>Streptophyta</taxon>
        <taxon>Embryophyta</taxon>
        <taxon>Tracheophyta</taxon>
        <taxon>Spermatophyta</taxon>
        <taxon>Magnoliopsida</taxon>
        <taxon>eudicotyledons</taxon>
        <taxon>Gunneridae</taxon>
        <taxon>Pentapetalae</taxon>
        <taxon>asterids</taxon>
        <taxon>lamiids</taxon>
        <taxon>Boraginales</taxon>
        <taxon>Boraginaceae</taxon>
        <taxon>Boraginoideae</taxon>
        <taxon>Lithospermeae</taxon>
        <taxon>Lithospermum</taxon>
    </lineage>
</organism>
<accession>A0AAV3R0N3</accession>
<dbReference type="Proteomes" id="UP001454036">
    <property type="component" value="Unassembled WGS sequence"/>
</dbReference>
<evidence type="ECO:0000313" key="1">
    <source>
        <dbReference type="EMBL" id="GAA0169508.1"/>
    </source>
</evidence>